<dbReference type="InterPro" id="IPR036188">
    <property type="entry name" value="FAD/NAD-bd_sf"/>
</dbReference>
<comment type="caution">
    <text evidence="5">The sequence shown here is derived from an EMBL/GenBank/DDBJ whole genome shotgun (WGS) entry which is preliminary data.</text>
</comment>
<dbReference type="PRINTS" id="PR00420">
    <property type="entry name" value="RNGMNOXGNASE"/>
</dbReference>
<organism evidence="5 6">
    <name type="scientific">Apiospora phragmitis</name>
    <dbReference type="NCBI Taxonomy" id="2905665"/>
    <lineage>
        <taxon>Eukaryota</taxon>
        <taxon>Fungi</taxon>
        <taxon>Dikarya</taxon>
        <taxon>Ascomycota</taxon>
        <taxon>Pezizomycotina</taxon>
        <taxon>Sordariomycetes</taxon>
        <taxon>Xylariomycetidae</taxon>
        <taxon>Amphisphaeriales</taxon>
        <taxon>Apiosporaceae</taxon>
        <taxon>Apiospora</taxon>
    </lineage>
</organism>
<reference evidence="5 6" key="1">
    <citation type="submission" date="2023-01" db="EMBL/GenBank/DDBJ databases">
        <title>Analysis of 21 Apiospora genomes using comparative genomics revels a genus with tremendous synthesis potential of carbohydrate active enzymes and secondary metabolites.</title>
        <authorList>
            <person name="Sorensen T."/>
        </authorList>
    </citation>
    <scope>NUCLEOTIDE SEQUENCE [LARGE SCALE GENOMIC DNA]</scope>
    <source>
        <strain evidence="5 6">CBS 135458</strain>
    </source>
</reference>
<evidence type="ECO:0000256" key="2">
    <source>
        <dbReference type="ARBA" id="ARBA00022630"/>
    </source>
</evidence>
<evidence type="ECO:0000256" key="3">
    <source>
        <dbReference type="ARBA" id="ARBA00022827"/>
    </source>
</evidence>
<keyword evidence="2" id="KW-0285">Flavoprotein</keyword>
<dbReference type="PANTHER" id="PTHR46720">
    <property type="entry name" value="HYDROXYLASE, PUTATIVE (AFU_ORTHOLOGUE AFUA_3G01460)-RELATED"/>
    <property type="match status" value="1"/>
</dbReference>
<name>A0ABR1VRR9_9PEZI</name>
<evidence type="ECO:0000313" key="6">
    <source>
        <dbReference type="Proteomes" id="UP001480595"/>
    </source>
</evidence>
<protein>
    <submittedName>
        <fullName evidence="5">Salicylate hydroxylase</fullName>
    </submittedName>
</protein>
<dbReference type="InterPro" id="IPR051104">
    <property type="entry name" value="FAD_monoxygenase"/>
</dbReference>
<dbReference type="SUPFAM" id="SSF51905">
    <property type="entry name" value="FAD/NAD(P)-binding domain"/>
    <property type="match status" value="1"/>
</dbReference>
<keyword evidence="4" id="KW-0560">Oxidoreductase</keyword>
<keyword evidence="6" id="KW-1185">Reference proteome</keyword>
<accession>A0ABR1VRR9</accession>
<evidence type="ECO:0000256" key="4">
    <source>
        <dbReference type="ARBA" id="ARBA00023002"/>
    </source>
</evidence>
<evidence type="ECO:0000256" key="1">
    <source>
        <dbReference type="ARBA" id="ARBA00007992"/>
    </source>
</evidence>
<gene>
    <name evidence="5" type="ORF">PG994_004849</name>
</gene>
<comment type="similarity">
    <text evidence="1">Belongs to the paxM FAD-dependent monooxygenase family.</text>
</comment>
<dbReference type="PANTHER" id="PTHR46720:SF3">
    <property type="entry name" value="FAD-BINDING DOMAIN-CONTAINING PROTEIN-RELATED"/>
    <property type="match status" value="1"/>
</dbReference>
<dbReference type="EMBL" id="JAQQWL010000005">
    <property type="protein sequence ID" value="KAK8073950.1"/>
    <property type="molecule type" value="Genomic_DNA"/>
</dbReference>
<proteinExistence type="inferred from homology"/>
<dbReference type="GeneID" id="92089321"/>
<dbReference type="Proteomes" id="UP001480595">
    <property type="component" value="Unassembled WGS sequence"/>
</dbReference>
<keyword evidence="3" id="KW-0274">FAD</keyword>
<dbReference type="Gene3D" id="3.50.50.60">
    <property type="entry name" value="FAD/NAD(P)-binding domain"/>
    <property type="match status" value="1"/>
</dbReference>
<evidence type="ECO:0000313" key="5">
    <source>
        <dbReference type="EMBL" id="KAK8073950.1"/>
    </source>
</evidence>
<sequence>MSDHASSTSSSAHVLRVAIIGGGLGGACLLRGLLRYPHIVADLYDARPQFRDEGSALDLSEAHQEVLRALDPALDACLDRAGAVYSSVALCVGTATTSHRGIDVSGLPIPGRRTVGRQALLDETLADVPPYLLHPNTPIATVSGAAEGDGGSGGGAAYLEFVDGTRRRYDVVVGADGTESLARSVVMSGQGCSTGANGGDDEDLAHKPVPAGSWVLPLVVPLARAQQAMGPGYLDPQNPCRAGWIGDGIFMQHDFINHGRDVQISLSAMLPPPPAADSRQGSYPGGAAAAGPTWAKLFTHEEFEATFAQNRSPACQGMVKLVQSVYTIQITGIVQMQHVPTRSYAKGRVCVLGGAAHAASPCHSAAAGLSLEQAMVLSTLLGHSASSGIGIRGFTQSGHDVEAALPQYALQAYDAVCRPRAEQVVRAASDITNTLMGRGGGERAKDLDPVSIAERLRQRWPAVHNLHVTGLQNAAVDIMEQFIAEDSKW</sequence>
<dbReference type="RefSeq" id="XP_066718425.1">
    <property type="nucleotide sequence ID" value="XM_066856258.1"/>
</dbReference>